<dbReference type="SUPFAM" id="SSF57850">
    <property type="entry name" value="RING/U-box"/>
    <property type="match status" value="1"/>
</dbReference>
<comment type="catalytic activity">
    <reaction evidence="1">
        <text>S-ubiquitinyl-[E2 ubiquitin-conjugating enzyme]-L-cysteine + [acceptor protein]-L-lysine = [E2 ubiquitin-conjugating enzyme]-L-cysteine + N(6)-ubiquitinyl-[acceptor protein]-L-lysine.</text>
        <dbReference type="EC" id="2.3.2.27"/>
    </reaction>
</comment>
<dbReference type="SMART" id="SM00356">
    <property type="entry name" value="ZnF_C3H1"/>
    <property type="match status" value="1"/>
</dbReference>
<keyword evidence="4" id="KW-0808">Transferase</keyword>
<keyword evidence="7 8" id="KW-0862">Zinc</keyword>
<proteinExistence type="predicted"/>
<evidence type="ECO:0000256" key="1">
    <source>
        <dbReference type="ARBA" id="ARBA00000900"/>
    </source>
</evidence>
<organism evidence="12 13">
    <name type="scientific">Octopus sinensis</name>
    <name type="common">East Asian common octopus</name>
    <dbReference type="NCBI Taxonomy" id="2607531"/>
    <lineage>
        <taxon>Eukaryota</taxon>
        <taxon>Metazoa</taxon>
        <taxon>Spiralia</taxon>
        <taxon>Lophotrochozoa</taxon>
        <taxon>Mollusca</taxon>
        <taxon>Cephalopoda</taxon>
        <taxon>Coleoidea</taxon>
        <taxon>Octopodiformes</taxon>
        <taxon>Octopoda</taxon>
        <taxon>Incirrata</taxon>
        <taxon>Octopodidae</taxon>
        <taxon>Octopus</taxon>
    </lineage>
</organism>
<dbReference type="AlphaFoldDB" id="A0A6P7TFM2"/>
<feature type="zinc finger region" description="C3H1-type" evidence="8">
    <location>
        <begin position="407"/>
        <end position="435"/>
    </location>
</feature>
<gene>
    <name evidence="13 14" type="primary">LOC115222857</name>
</gene>
<evidence type="ECO:0000313" key="12">
    <source>
        <dbReference type="Proteomes" id="UP000515154"/>
    </source>
</evidence>
<evidence type="ECO:0000313" key="13">
    <source>
        <dbReference type="RefSeq" id="XP_029649065.1"/>
    </source>
</evidence>
<evidence type="ECO:0000256" key="2">
    <source>
        <dbReference type="ARBA" id="ARBA00004201"/>
    </source>
</evidence>
<dbReference type="InterPro" id="IPR048575">
    <property type="entry name" value="Roquin_1_2-like_ROQ"/>
</dbReference>
<protein>
    <recommendedName>
        <fullName evidence="3">RING-type E3 ubiquitin transferase</fullName>
        <ecNumber evidence="3">2.3.2.27</ecNumber>
    </recommendedName>
</protein>
<dbReference type="GO" id="GO:0006511">
    <property type="term" value="P:ubiquitin-dependent protein catabolic process"/>
    <property type="evidence" value="ECO:0007669"/>
    <property type="project" value="TreeGrafter"/>
</dbReference>
<dbReference type="GO" id="GO:0003729">
    <property type="term" value="F:mRNA binding"/>
    <property type="evidence" value="ECO:0007669"/>
    <property type="project" value="TreeGrafter"/>
</dbReference>
<keyword evidence="5 8" id="KW-0479">Metal-binding</keyword>
<dbReference type="InterPro" id="IPR017907">
    <property type="entry name" value="Znf_RING_CS"/>
</dbReference>
<dbReference type="CDD" id="cd16638">
    <property type="entry name" value="mRING-HC-C3HC3D_Roquin"/>
    <property type="match status" value="1"/>
</dbReference>
<dbReference type="PROSITE" id="PS00518">
    <property type="entry name" value="ZF_RING_1"/>
    <property type="match status" value="1"/>
</dbReference>
<dbReference type="PROSITE" id="PS50103">
    <property type="entry name" value="ZF_C3H1"/>
    <property type="match status" value="1"/>
</dbReference>
<dbReference type="GO" id="GO:0000288">
    <property type="term" value="P:nuclear-transcribed mRNA catabolic process, deadenylation-dependent decay"/>
    <property type="evidence" value="ECO:0007669"/>
    <property type="project" value="TreeGrafter"/>
</dbReference>
<dbReference type="KEGG" id="osn:115222857"/>
<evidence type="ECO:0000256" key="7">
    <source>
        <dbReference type="ARBA" id="ARBA00022833"/>
    </source>
</evidence>
<reference evidence="13 14" key="1">
    <citation type="submission" date="2025-08" db="UniProtKB">
        <authorList>
            <consortium name="RefSeq"/>
        </authorList>
    </citation>
    <scope>IDENTIFICATION</scope>
</reference>
<dbReference type="Gene3D" id="1.20.120.1790">
    <property type="match status" value="1"/>
</dbReference>
<dbReference type="Pfam" id="PF21206">
    <property type="entry name" value="Roquin_1_2-like_ROQ"/>
    <property type="match status" value="1"/>
</dbReference>
<dbReference type="Pfam" id="PF13445">
    <property type="entry name" value="zf-RING_UBOX"/>
    <property type="match status" value="1"/>
</dbReference>
<evidence type="ECO:0000259" key="10">
    <source>
        <dbReference type="PROSITE" id="PS50089"/>
    </source>
</evidence>
<feature type="region of interest" description="Disordered" evidence="9">
    <location>
        <begin position="1115"/>
        <end position="1134"/>
    </location>
</feature>
<dbReference type="Gene3D" id="3.30.40.10">
    <property type="entry name" value="Zinc/RING finger domain, C3HC4 (zinc finger)"/>
    <property type="match status" value="1"/>
</dbReference>
<dbReference type="InterPro" id="IPR041523">
    <property type="entry name" value="ROQ_II"/>
</dbReference>
<dbReference type="InterPro" id="IPR052249">
    <property type="entry name" value="Roquin_domain"/>
</dbReference>
<feature type="domain" description="RING-type" evidence="10">
    <location>
        <begin position="14"/>
        <end position="54"/>
    </location>
</feature>
<dbReference type="GO" id="GO:0010494">
    <property type="term" value="C:cytoplasmic stress granule"/>
    <property type="evidence" value="ECO:0007669"/>
    <property type="project" value="TreeGrafter"/>
</dbReference>
<dbReference type="InterPro" id="IPR001841">
    <property type="entry name" value="Znf_RING"/>
</dbReference>
<dbReference type="PROSITE" id="PS50089">
    <property type="entry name" value="ZF_RING_2"/>
    <property type="match status" value="1"/>
</dbReference>
<dbReference type="InterPro" id="IPR013083">
    <property type="entry name" value="Znf_RING/FYVE/PHD"/>
</dbReference>
<dbReference type="InterPro" id="IPR027370">
    <property type="entry name" value="Znf-RING_euk"/>
</dbReference>
<dbReference type="GO" id="GO:0008270">
    <property type="term" value="F:zinc ion binding"/>
    <property type="evidence" value="ECO:0007669"/>
    <property type="project" value="UniProtKB-KW"/>
</dbReference>
<dbReference type="EC" id="2.3.2.27" evidence="3"/>
<dbReference type="PANTHER" id="PTHR13139:SF54">
    <property type="entry name" value="RING-TYPE E3 UBIQUITIN TRANSFERASE"/>
    <property type="match status" value="1"/>
</dbReference>
<evidence type="ECO:0000256" key="8">
    <source>
        <dbReference type="PROSITE-ProRule" id="PRU00723"/>
    </source>
</evidence>
<keyword evidence="6 8" id="KW-0863">Zinc-finger</keyword>
<evidence type="ECO:0000256" key="4">
    <source>
        <dbReference type="ARBA" id="ARBA00022679"/>
    </source>
</evidence>
<dbReference type="GO" id="GO:0000209">
    <property type="term" value="P:protein polyubiquitination"/>
    <property type="evidence" value="ECO:0007669"/>
    <property type="project" value="TreeGrafter"/>
</dbReference>
<sequence>MPIQAPQWTDFLSCPVCCNLFNEQYYRPISLGCGHTVCKSCLSKLHSKKCLFDQSIISRTIEELPVNYALLQLVGTAIPEKETITISDRSEHCRSYESANRCIEQLAVYLKPFSAGAGNTNAILSRPMQRKLVALVNCQLIEEEGRARAMRAARSLSERTVTELILQHQNPQQLSANLWAAVRARGCQFLGPAMQEEVLKLILLALEDGSALSRKVLVLFVVQRLEPQYPQASKTAIGHVVQLLYRASCFKVTKRDEESSLMQLKEEFRTYETLRREHDAQIVQIATEAGLRISPDQWSSLLYGDTAHKSHMQSIIDKLQTPQSFGQSVNELVIALQRTGDPGNLSRLRPHFELLANIDPSPDAPIPTWENLEAVMKAVQTVVEGLVDFIQHYSHKKHEPANLHNTKYKTNMCRDLTQKGSCPRAANCTFAHSQDEMEKYRARNKKFGGKTGTSSVAGLTPKEKAELDQVTKSTRERMIAKSARQDTFNPMGIKHISVKLNSSSDSVNTEGSPPGSLSTICSPNCNTTNPTMTATTTSITTATPITSCKPNMTQVSAGLTSNTSTVSSVSYQLGSANSYNNTHIKHESSSPVPVTHSHTISNSTPCIVPYEIPPPSHILDGNYYKPAPYCIPPCHQRMPVPHPQYLFNYRVDQGIPHMQYRASTISMLDIHSMPVASYTDPWKKPVNHFDQKSKETHVQQRIVPTSGPFPDHSGWEQPVPSNTISQSKSLEDLLDRRLEILNIVQKKEMSPTEIPTTGAPCTPVTNAPAIYQGNHRMNVSMEVNDVGVEPKMITTSSLTKSKSYVSTATTPSLSYRTSCGSLNKCTTAESSYVSWSCGDSPNAAIYSPHHNLSNCSPQNSVEIDANRPNKNSSKDHSSVFNIFSDIDSPKKDIYEDSREDFARHSHGENDDFIPFDPPIVSKFGPISRTKVKDKTTCPVQVTAEGNTPQVIPVTASTPYEHNYMVSSSLAPSSYKNIVITNSNQSQLRPDAKPFVSSSLPETIETTDENTTNSGEPYTLWNYQETLQEKSNSKIKKELSQLAQQSQIASTDGEKLDLELRTINLQITLKMKSLHMALEAQLKESNMLNKKRKQEQEDRQYAEDLVIEELVQKVKDTNSDDYITDPEPADEIAES</sequence>
<dbReference type="InterPro" id="IPR000571">
    <property type="entry name" value="Znf_CCCH"/>
</dbReference>
<comment type="subcellular location">
    <subcellularLocation>
        <location evidence="2">Cytoplasm</location>
        <location evidence="2">P-body</location>
    </subcellularLocation>
</comment>
<dbReference type="Proteomes" id="UP000515154">
    <property type="component" value="Linkage group LG21"/>
</dbReference>
<dbReference type="GO" id="GO:0003725">
    <property type="term" value="F:double-stranded RNA binding"/>
    <property type="evidence" value="ECO:0007669"/>
    <property type="project" value="TreeGrafter"/>
</dbReference>
<dbReference type="FunFam" id="1.20.120.1790:FF:000001">
    <property type="entry name" value="roquin-1 isoform X1"/>
    <property type="match status" value="1"/>
</dbReference>
<dbReference type="GO" id="GO:0035613">
    <property type="term" value="F:RNA stem-loop binding"/>
    <property type="evidence" value="ECO:0007669"/>
    <property type="project" value="TreeGrafter"/>
</dbReference>
<evidence type="ECO:0000259" key="11">
    <source>
        <dbReference type="PROSITE" id="PS50103"/>
    </source>
</evidence>
<dbReference type="FunFam" id="3.30.40.10:FF:000047">
    <property type="entry name" value="Roquin-2 isoform 1"/>
    <property type="match status" value="1"/>
</dbReference>
<keyword evidence="12" id="KW-1185">Reference proteome</keyword>
<name>A0A6P7TFM2_9MOLL</name>
<accession>A0A6P7TFM2</accession>
<evidence type="ECO:0000313" key="14">
    <source>
        <dbReference type="RefSeq" id="XP_029649066.1"/>
    </source>
</evidence>
<feature type="domain" description="C3H1-type" evidence="11">
    <location>
        <begin position="407"/>
        <end position="435"/>
    </location>
</feature>
<dbReference type="SUPFAM" id="SSF90229">
    <property type="entry name" value="CCCH zinc finger"/>
    <property type="match status" value="1"/>
</dbReference>
<dbReference type="Pfam" id="PF18386">
    <property type="entry name" value="ROQ_II"/>
    <property type="match status" value="1"/>
</dbReference>
<dbReference type="InterPro" id="IPR036855">
    <property type="entry name" value="Znf_CCCH_sf"/>
</dbReference>
<dbReference type="RefSeq" id="XP_029649066.1">
    <property type="nucleotide sequence ID" value="XM_029793206.2"/>
</dbReference>
<evidence type="ECO:0000256" key="3">
    <source>
        <dbReference type="ARBA" id="ARBA00012483"/>
    </source>
</evidence>
<evidence type="ECO:0000256" key="6">
    <source>
        <dbReference type="ARBA" id="ARBA00022771"/>
    </source>
</evidence>
<evidence type="ECO:0000256" key="5">
    <source>
        <dbReference type="ARBA" id="ARBA00022723"/>
    </source>
</evidence>
<dbReference type="GO" id="GO:0061630">
    <property type="term" value="F:ubiquitin protein ligase activity"/>
    <property type="evidence" value="ECO:0007669"/>
    <property type="project" value="UniProtKB-EC"/>
</dbReference>
<dbReference type="SMART" id="SM00184">
    <property type="entry name" value="RING"/>
    <property type="match status" value="1"/>
</dbReference>
<dbReference type="PANTHER" id="PTHR13139">
    <property type="entry name" value="RING FINGER AND CCCH-TYPE ZINC FINGER DOMAIN-CONTAINING PROTEIN"/>
    <property type="match status" value="1"/>
</dbReference>
<feature type="compositionally biased region" description="Acidic residues" evidence="9">
    <location>
        <begin position="1121"/>
        <end position="1134"/>
    </location>
</feature>
<dbReference type="Gene3D" id="4.10.1000.10">
    <property type="entry name" value="Zinc finger, CCCH-type"/>
    <property type="match status" value="1"/>
</dbReference>
<dbReference type="GO" id="GO:0000932">
    <property type="term" value="C:P-body"/>
    <property type="evidence" value="ECO:0007669"/>
    <property type="project" value="UniProtKB-SubCell"/>
</dbReference>
<evidence type="ECO:0000256" key="9">
    <source>
        <dbReference type="SAM" id="MobiDB-lite"/>
    </source>
</evidence>
<dbReference type="RefSeq" id="XP_029649065.1">
    <property type="nucleotide sequence ID" value="XM_029793205.2"/>
</dbReference>